<name>A0ABR3UVL9_9PLEO</name>
<dbReference type="PANTHER" id="PTHR38846">
    <property type="entry name" value="C3H1-TYPE DOMAIN-CONTAINING PROTEIN"/>
    <property type="match status" value="1"/>
</dbReference>
<protein>
    <submittedName>
        <fullName evidence="1">Uncharacterized protein</fullName>
    </submittedName>
</protein>
<sequence>MTPESQIALLQVWAEDIGHVVDLKNSPKAEFTRLAKAKGWIGGSDDWCRYWKQCFNETYLWGAHNRSRATGSTANPDLAGQIDTLEVTDHVRKLSVGSGVSSFLVVSRTSRANSFGSVRSLNSDQSCEGEDRWVSAGPQSPSITLSWDNTDSQNTVLSLGTVKSPGGLWGGAGFPSYDWHVPTHTAVDIDTDGHTPAWGPIRNPAWYGFSGFVHNPRAPFKEVFERLARIKGWNGEIKRHNMVALLRLEVAFWNSKDVDKLEGYQYLCREMGIEKIPCSVAQAKKALRSLKVNLYSVIDHMRNPEIKIVTYKTMHELRLSVYKMGTFPRDCAKAGGGFMSALLSKL</sequence>
<reference evidence="1 2" key="1">
    <citation type="submission" date="2024-09" db="EMBL/GenBank/DDBJ databases">
        <title>T2T genomes of carrot and Alternaria dauci and their utility for understanding host-pathogen interaction during carrot leaf blight disease.</title>
        <authorList>
            <person name="Liu W."/>
            <person name="Xu S."/>
            <person name="Ou C."/>
            <person name="Liu X."/>
            <person name="Zhuang F."/>
            <person name="Deng X.W."/>
        </authorList>
    </citation>
    <scope>NUCLEOTIDE SEQUENCE [LARGE SCALE GENOMIC DNA]</scope>
    <source>
        <strain evidence="1 2">A2016</strain>
    </source>
</reference>
<gene>
    <name evidence="1" type="ORF">ACET3X_000840</name>
</gene>
<dbReference type="PANTHER" id="PTHR38846:SF1">
    <property type="entry name" value="C3H1-TYPE DOMAIN-CONTAINING PROTEIN"/>
    <property type="match status" value="1"/>
</dbReference>
<organism evidence="1 2">
    <name type="scientific">Alternaria dauci</name>
    <dbReference type="NCBI Taxonomy" id="48095"/>
    <lineage>
        <taxon>Eukaryota</taxon>
        <taxon>Fungi</taxon>
        <taxon>Dikarya</taxon>
        <taxon>Ascomycota</taxon>
        <taxon>Pezizomycotina</taxon>
        <taxon>Dothideomycetes</taxon>
        <taxon>Pleosporomycetidae</taxon>
        <taxon>Pleosporales</taxon>
        <taxon>Pleosporineae</taxon>
        <taxon>Pleosporaceae</taxon>
        <taxon>Alternaria</taxon>
        <taxon>Alternaria sect. Porri</taxon>
    </lineage>
</organism>
<accession>A0ABR3UVL9</accession>
<evidence type="ECO:0000313" key="1">
    <source>
        <dbReference type="EMBL" id="KAL1800498.1"/>
    </source>
</evidence>
<proteinExistence type="predicted"/>
<dbReference type="Proteomes" id="UP001578633">
    <property type="component" value="Chromosome 1"/>
</dbReference>
<dbReference type="RefSeq" id="XP_069311082.1">
    <property type="nucleotide sequence ID" value="XM_069448180.1"/>
</dbReference>
<keyword evidence="2" id="KW-1185">Reference proteome</keyword>
<evidence type="ECO:0000313" key="2">
    <source>
        <dbReference type="Proteomes" id="UP001578633"/>
    </source>
</evidence>
<comment type="caution">
    <text evidence="1">The sequence shown here is derived from an EMBL/GenBank/DDBJ whole genome shotgun (WGS) entry which is preliminary data.</text>
</comment>
<dbReference type="EMBL" id="JBHGVX010000001">
    <property type="protein sequence ID" value="KAL1800498.1"/>
    <property type="molecule type" value="Genomic_DNA"/>
</dbReference>
<dbReference type="GeneID" id="96081162"/>